<feature type="transmembrane region" description="Helical" evidence="2">
    <location>
        <begin position="198"/>
        <end position="217"/>
    </location>
</feature>
<evidence type="ECO:0000313" key="3">
    <source>
        <dbReference type="EMBL" id="KWX13410.1"/>
    </source>
</evidence>
<feature type="compositionally biased region" description="Polar residues" evidence="1">
    <location>
        <begin position="50"/>
        <end position="65"/>
    </location>
</feature>
<accession>A0A132NTL7</accession>
<protein>
    <submittedName>
        <fullName evidence="3">Uncharacterized protein</fullName>
    </submittedName>
</protein>
<keyword evidence="2" id="KW-0472">Membrane</keyword>
<feature type="transmembrane region" description="Helical" evidence="2">
    <location>
        <begin position="229"/>
        <end position="253"/>
    </location>
</feature>
<comment type="caution">
    <text evidence="3">The sequence shown here is derived from an EMBL/GenBank/DDBJ whole genome shotgun (WGS) entry which is preliminary data.</text>
</comment>
<feature type="transmembrane region" description="Helical" evidence="2">
    <location>
        <begin position="135"/>
        <end position="161"/>
    </location>
</feature>
<dbReference type="Proteomes" id="UP000070089">
    <property type="component" value="Unassembled WGS sequence"/>
</dbReference>
<keyword evidence="2" id="KW-1133">Transmembrane helix</keyword>
<evidence type="ECO:0000313" key="4">
    <source>
        <dbReference type="Proteomes" id="UP000070089"/>
    </source>
</evidence>
<feature type="compositionally biased region" description="Basic and acidic residues" evidence="1">
    <location>
        <begin position="1"/>
        <end position="12"/>
    </location>
</feature>
<feature type="region of interest" description="Disordered" evidence="1">
    <location>
        <begin position="1"/>
        <end position="65"/>
    </location>
</feature>
<sequence>MPALTKEELEARKRARNSRIMESRVDRMAVVQDTTADRVTMPEEYYRQPSKGSEQPGNGQQQESEAQMLTGNALIDSMLQNNTRFSELLNSLNPEMKRALESGDVAQLLSSMRALLPDGSSNPEVARKQRKAGLLAIYISVIFYLLSAFSSLVKLCIAHYATSEAARWITKHTVGPLFTFFHTVEEIDDFPQMKFKLGLFQLIILSLMAYYGLVYKVAGMGLVSFLRFLFKSVTGIILTHILVYTVLWCVIYICH</sequence>
<organism evidence="3 4">
    <name type="scientific">Giardia duodenalis assemblage B</name>
    <dbReference type="NCBI Taxonomy" id="1394984"/>
    <lineage>
        <taxon>Eukaryota</taxon>
        <taxon>Metamonada</taxon>
        <taxon>Diplomonadida</taxon>
        <taxon>Hexamitidae</taxon>
        <taxon>Giardiinae</taxon>
        <taxon>Giardia</taxon>
    </lineage>
</organism>
<evidence type="ECO:0000256" key="2">
    <source>
        <dbReference type="SAM" id="Phobius"/>
    </source>
</evidence>
<name>A0A132NTL7_GIAIN</name>
<proteinExistence type="predicted"/>
<keyword evidence="2" id="KW-0812">Transmembrane</keyword>
<dbReference type="VEuPathDB" id="GiardiaDB:QR46_2587"/>
<dbReference type="AlphaFoldDB" id="A0A132NTL7"/>
<dbReference type="OrthoDB" id="10344593at2759"/>
<dbReference type="EMBL" id="JXTI01000070">
    <property type="protein sequence ID" value="KWX13410.1"/>
    <property type="molecule type" value="Genomic_DNA"/>
</dbReference>
<evidence type="ECO:0000256" key="1">
    <source>
        <dbReference type="SAM" id="MobiDB-lite"/>
    </source>
</evidence>
<reference evidence="3 4" key="1">
    <citation type="journal article" date="2015" name="Mol. Biochem. Parasitol.">
        <title>Identification of polymorphic genes for use in assemblage B genotyping assays through comparative genomics of multiple assemblage B Giardia duodenalis isolates.</title>
        <authorList>
            <person name="Wielinga C."/>
            <person name="Thompson R.C."/>
            <person name="Monis P."/>
            <person name="Ryan U."/>
        </authorList>
    </citation>
    <scope>NUCLEOTIDE SEQUENCE [LARGE SCALE GENOMIC DNA]</scope>
    <source>
        <strain evidence="3 4">BAH15c1</strain>
    </source>
</reference>
<gene>
    <name evidence="3" type="ORF">QR46_2587</name>
</gene>